<dbReference type="Gene3D" id="2.180.10.10">
    <property type="entry name" value="RHS repeat-associated core"/>
    <property type="match status" value="1"/>
</dbReference>
<dbReference type="OrthoDB" id="1432909at2"/>
<reference evidence="1 2" key="1">
    <citation type="submission" date="2014-02" db="EMBL/GenBank/DDBJ databases">
        <title>Draft genome sequence of Lysinibacillus massiliensis CCUG 49529.</title>
        <authorList>
            <person name="Zhang F."/>
            <person name="Wang G."/>
            <person name="Zhang L."/>
        </authorList>
    </citation>
    <scope>NUCLEOTIDE SEQUENCE [LARGE SCALE GENOMIC DNA]</scope>
    <source>
        <strain evidence="1 2">CCUG 49529</strain>
    </source>
</reference>
<accession>A0A0A3IXU9</accession>
<sequence>MNEFDSDGQLTTQTILAKNQVQYRYGYNGNGYVTTYFDGTKTNTFTYDFANRLASWNNGANTINYSYDKAGNLLNPNDQALTFNGANEVESYVNIIVSCI</sequence>
<proteinExistence type="predicted"/>
<keyword evidence="2" id="KW-1185">Reference proteome</keyword>
<gene>
    <name evidence="1" type="ORF">CD30_16470</name>
</gene>
<protein>
    <recommendedName>
        <fullName evidence="3">Wall-associated protein</fullName>
    </recommendedName>
</protein>
<dbReference type="AlphaFoldDB" id="A0A0A3IXU9"/>
<evidence type="ECO:0000313" key="2">
    <source>
        <dbReference type="Proteomes" id="UP000030595"/>
    </source>
</evidence>
<organism evidence="1 2">
    <name type="scientific">Ureibacillus massiliensis 4400831 = CIP 108448 = CCUG 49529</name>
    <dbReference type="NCBI Taxonomy" id="1211035"/>
    <lineage>
        <taxon>Bacteria</taxon>
        <taxon>Bacillati</taxon>
        <taxon>Bacillota</taxon>
        <taxon>Bacilli</taxon>
        <taxon>Bacillales</taxon>
        <taxon>Caryophanaceae</taxon>
        <taxon>Ureibacillus</taxon>
    </lineage>
</organism>
<dbReference type="Proteomes" id="UP000030595">
    <property type="component" value="Unassembled WGS sequence"/>
</dbReference>
<dbReference type="RefSeq" id="WP_036178959.1">
    <property type="nucleotide sequence ID" value="NZ_AVCZ01000042.1"/>
</dbReference>
<name>A0A0A3IXU9_9BACL</name>
<evidence type="ECO:0008006" key="3">
    <source>
        <dbReference type="Google" id="ProtNLM"/>
    </source>
</evidence>
<comment type="caution">
    <text evidence="1">The sequence shown here is derived from an EMBL/GenBank/DDBJ whole genome shotgun (WGS) entry which is preliminary data.</text>
</comment>
<dbReference type="EMBL" id="JPVQ01000042">
    <property type="protein sequence ID" value="KGR89546.1"/>
    <property type="molecule type" value="Genomic_DNA"/>
</dbReference>
<evidence type="ECO:0000313" key="1">
    <source>
        <dbReference type="EMBL" id="KGR89546.1"/>
    </source>
</evidence>